<dbReference type="InterPro" id="IPR043504">
    <property type="entry name" value="Peptidase_S1_PA_chymotrypsin"/>
</dbReference>
<dbReference type="SMART" id="SM00020">
    <property type="entry name" value="Tryp_SPc"/>
    <property type="match status" value="1"/>
</dbReference>
<comment type="similarity">
    <text evidence="4">Belongs to the peptidase S1 family. CLIP subfamily.</text>
</comment>
<feature type="domain" description="Peptidase S1" evidence="8">
    <location>
        <begin position="196"/>
        <end position="445"/>
    </location>
</feature>
<dbReference type="FunFam" id="2.40.10.10:FF:000038">
    <property type="entry name" value="Serine protease"/>
    <property type="match status" value="1"/>
</dbReference>
<reference evidence="9" key="2">
    <citation type="journal article" date="2023" name="BMC Genomics">
        <title>Pest status, molecular evolution, and epigenetic factors derived from the genome assembly of Frankliniella fusca, a thysanopteran phytovirus vector.</title>
        <authorList>
            <person name="Catto M.A."/>
            <person name="Labadie P.E."/>
            <person name="Jacobson A.L."/>
            <person name="Kennedy G.G."/>
            <person name="Srinivasan R."/>
            <person name="Hunt B.G."/>
        </authorList>
    </citation>
    <scope>NUCLEOTIDE SEQUENCE</scope>
    <source>
        <strain evidence="9">PL_HMW_Pooled</strain>
    </source>
</reference>
<feature type="compositionally biased region" description="Low complexity" evidence="7">
    <location>
        <begin position="9"/>
        <end position="30"/>
    </location>
</feature>
<evidence type="ECO:0000313" key="9">
    <source>
        <dbReference type="EMBL" id="KAK3921841.1"/>
    </source>
</evidence>
<feature type="region of interest" description="Disordered" evidence="7">
    <location>
        <begin position="1"/>
        <end position="34"/>
    </location>
</feature>
<dbReference type="PROSITE" id="PS50240">
    <property type="entry name" value="TRYPSIN_DOM"/>
    <property type="match status" value="1"/>
</dbReference>
<evidence type="ECO:0000256" key="5">
    <source>
        <dbReference type="ARBA" id="ARBA00068096"/>
    </source>
</evidence>
<evidence type="ECO:0000256" key="3">
    <source>
        <dbReference type="ARBA" id="ARBA00023157"/>
    </source>
</evidence>
<dbReference type="InterPro" id="IPR051487">
    <property type="entry name" value="Ser/Thr_Proteases_Immune/Dev"/>
</dbReference>
<dbReference type="Pfam" id="PF00089">
    <property type="entry name" value="Trypsin"/>
    <property type="match status" value="1"/>
</dbReference>
<gene>
    <name evidence="9" type="ORF">KUF71_011017</name>
</gene>
<evidence type="ECO:0000256" key="6">
    <source>
        <dbReference type="ARBA" id="ARBA00076468"/>
    </source>
</evidence>
<proteinExistence type="inferred from homology"/>
<evidence type="ECO:0000259" key="8">
    <source>
        <dbReference type="PROSITE" id="PS50240"/>
    </source>
</evidence>
<dbReference type="Proteomes" id="UP001219518">
    <property type="component" value="Unassembled WGS sequence"/>
</dbReference>
<sequence>MYTTSAQDESSQAEPQSPAAGAEPASPPGGDKQCRQGGAMDALVRLALLAALCAALLVRAQGQDQDIPSDQSANTGDLDQEQLCKIFNGPGCATEAPVPGLYNQCDCPDKSGDHCECVFFFQCDNSTGAYNVDGVGLLDVRKKDGCPTVELKCCKIDIPKDKREKPEPHKDFPLPPPPADPSVCGVRHEGGLASSIVNNNDGEAGFGEFPWMAALFVTRRPGAEPQYKCGGAIINDVVVLTAVHCIKGIAEEKLKVRAGEWDRETESEIYKHQDRGVRTILRHPDYYGGNNQYDVALLILDSPLVLGKHIGTVCLPEPGDGSGFDGQRCIVAGWGKEKLDDRWPHRYLKRLELPVVARDQCEAALRNTGLGDNYILHESFLCAGGEEGIDACQGDGGSPLVCPNESGHYQVAGVVSWGVDCGLAGVPGLYTNVPVVRAWIDEALSDNGLGPRRKTPPA</sequence>
<comment type="caution">
    <text evidence="9">The sequence shown here is derived from an EMBL/GenBank/DDBJ whole genome shotgun (WGS) entry which is preliminary data.</text>
</comment>
<dbReference type="CDD" id="cd00190">
    <property type="entry name" value="Tryp_SPc"/>
    <property type="match status" value="1"/>
</dbReference>
<dbReference type="InterPro" id="IPR041515">
    <property type="entry name" value="PPAF-2-like_Clip"/>
</dbReference>
<dbReference type="SUPFAM" id="SSF50494">
    <property type="entry name" value="Trypsin-like serine proteases"/>
    <property type="match status" value="1"/>
</dbReference>
<dbReference type="InterPro" id="IPR001254">
    <property type="entry name" value="Trypsin_dom"/>
</dbReference>
<accession>A0AAE1HJJ6</accession>
<dbReference type="GO" id="GO:0004252">
    <property type="term" value="F:serine-type endopeptidase activity"/>
    <property type="evidence" value="ECO:0007669"/>
    <property type="project" value="InterPro"/>
</dbReference>
<dbReference type="PANTHER" id="PTHR24256">
    <property type="entry name" value="TRYPTASE-RELATED"/>
    <property type="match status" value="1"/>
</dbReference>
<dbReference type="InterPro" id="IPR009003">
    <property type="entry name" value="Peptidase_S1_PA"/>
</dbReference>
<keyword evidence="3" id="KW-1015">Disulfide bond</keyword>
<reference evidence="9" key="1">
    <citation type="submission" date="2021-07" db="EMBL/GenBank/DDBJ databases">
        <authorList>
            <person name="Catto M.A."/>
            <person name="Jacobson A."/>
            <person name="Kennedy G."/>
            <person name="Labadie P."/>
            <person name="Hunt B.G."/>
            <person name="Srinivasan R."/>
        </authorList>
    </citation>
    <scope>NUCLEOTIDE SEQUENCE</scope>
    <source>
        <strain evidence="9">PL_HMW_Pooled</strain>
        <tissue evidence="9">Head</tissue>
    </source>
</reference>
<dbReference type="GO" id="GO:0006508">
    <property type="term" value="P:proteolysis"/>
    <property type="evidence" value="ECO:0007669"/>
    <property type="project" value="InterPro"/>
</dbReference>
<evidence type="ECO:0000256" key="7">
    <source>
        <dbReference type="SAM" id="MobiDB-lite"/>
    </source>
</evidence>
<protein>
    <recommendedName>
        <fullName evidence="5">Phenoloxidase-activating factor 2</fullName>
    </recommendedName>
    <alternativeName>
        <fullName evidence="6">Prophenoloxidase-activating factor II</fullName>
    </alternativeName>
</protein>
<dbReference type="AlphaFoldDB" id="A0AAE1HJJ6"/>
<organism evidence="9 10">
    <name type="scientific">Frankliniella fusca</name>
    <dbReference type="NCBI Taxonomy" id="407009"/>
    <lineage>
        <taxon>Eukaryota</taxon>
        <taxon>Metazoa</taxon>
        <taxon>Ecdysozoa</taxon>
        <taxon>Arthropoda</taxon>
        <taxon>Hexapoda</taxon>
        <taxon>Insecta</taxon>
        <taxon>Pterygota</taxon>
        <taxon>Neoptera</taxon>
        <taxon>Paraneoptera</taxon>
        <taxon>Thysanoptera</taxon>
        <taxon>Terebrantia</taxon>
        <taxon>Thripoidea</taxon>
        <taxon>Thripidae</taxon>
        <taxon>Frankliniella</taxon>
    </lineage>
</organism>
<evidence type="ECO:0000256" key="1">
    <source>
        <dbReference type="ARBA" id="ARBA00004613"/>
    </source>
</evidence>
<comment type="subcellular location">
    <subcellularLocation>
        <location evidence="1">Secreted</location>
    </subcellularLocation>
</comment>
<dbReference type="EMBL" id="JAHWGI010001056">
    <property type="protein sequence ID" value="KAK3921841.1"/>
    <property type="molecule type" value="Genomic_DNA"/>
</dbReference>
<evidence type="ECO:0000256" key="4">
    <source>
        <dbReference type="ARBA" id="ARBA00024195"/>
    </source>
</evidence>
<dbReference type="GO" id="GO:0005576">
    <property type="term" value="C:extracellular region"/>
    <property type="evidence" value="ECO:0007669"/>
    <property type="project" value="UniProtKB-SubCell"/>
</dbReference>
<keyword evidence="10" id="KW-1185">Reference proteome</keyword>
<evidence type="ECO:0000256" key="2">
    <source>
        <dbReference type="ARBA" id="ARBA00022525"/>
    </source>
</evidence>
<evidence type="ECO:0000313" key="10">
    <source>
        <dbReference type="Proteomes" id="UP001219518"/>
    </source>
</evidence>
<dbReference type="InterPro" id="IPR001314">
    <property type="entry name" value="Peptidase_S1A"/>
</dbReference>
<dbReference type="Gene3D" id="2.40.10.10">
    <property type="entry name" value="Trypsin-like serine proteases"/>
    <property type="match status" value="2"/>
</dbReference>
<dbReference type="Pfam" id="PF18322">
    <property type="entry name" value="CLIP_1"/>
    <property type="match status" value="1"/>
</dbReference>
<name>A0AAE1HJJ6_9NEOP</name>
<dbReference type="PRINTS" id="PR00722">
    <property type="entry name" value="CHYMOTRYPSIN"/>
</dbReference>
<keyword evidence="2" id="KW-0964">Secreted</keyword>